<keyword evidence="2" id="KW-1185">Reference proteome</keyword>
<dbReference type="AlphaFoldDB" id="A0A0V0Z567"/>
<protein>
    <submittedName>
        <fullName evidence="1">Uncharacterized protein</fullName>
    </submittedName>
</protein>
<dbReference type="EMBL" id="JYDQ01000418">
    <property type="protein sequence ID" value="KRY07682.1"/>
    <property type="molecule type" value="Genomic_DNA"/>
</dbReference>
<sequence>MICFVYSSVGTGNDLSGLFLILKILCHSYLCEKPFLLTTYHRNNLSFTIILTVASFLRLMTRYRYRLNKPVVFTYSFSQKNALIKYYGQIATLKRMRS</sequence>
<evidence type="ECO:0000313" key="2">
    <source>
        <dbReference type="Proteomes" id="UP000054783"/>
    </source>
</evidence>
<name>A0A0V0Z567_9BILA</name>
<comment type="caution">
    <text evidence="1">The sequence shown here is derived from an EMBL/GenBank/DDBJ whole genome shotgun (WGS) entry which is preliminary data.</text>
</comment>
<proteinExistence type="predicted"/>
<gene>
    <name evidence="1" type="ORF">T12_13066</name>
</gene>
<reference evidence="1 2" key="1">
    <citation type="submission" date="2015-01" db="EMBL/GenBank/DDBJ databases">
        <title>Evolution of Trichinella species and genotypes.</title>
        <authorList>
            <person name="Korhonen P.K."/>
            <person name="Edoardo P."/>
            <person name="Giuseppe L.R."/>
            <person name="Gasser R.B."/>
        </authorList>
    </citation>
    <scope>NUCLEOTIDE SEQUENCE [LARGE SCALE GENOMIC DNA]</scope>
    <source>
        <strain evidence="1">ISS2496</strain>
    </source>
</reference>
<accession>A0A0V0Z567</accession>
<dbReference type="Proteomes" id="UP000054783">
    <property type="component" value="Unassembled WGS sequence"/>
</dbReference>
<evidence type="ECO:0000313" key="1">
    <source>
        <dbReference type="EMBL" id="KRY07682.1"/>
    </source>
</evidence>
<organism evidence="1 2">
    <name type="scientific">Trichinella patagoniensis</name>
    <dbReference type="NCBI Taxonomy" id="990121"/>
    <lineage>
        <taxon>Eukaryota</taxon>
        <taxon>Metazoa</taxon>
        <taxon>Ecdysozoa</taxon>
        <taxon>Nematoda</taxon>
        <taxon>Enoplea</taxon>
        <taxon>Dorylaimia</taxon>
        <taxon>Trichinellida</taxon>
        <taxon>Trichinellidae</taxon>
        <taxon>Trichinella</taxon>
    </lineage>
</organism>